<keyword evidence="1" id="KW-0812">Transmembrane</keyword>
<sequence length="154" mass="17198">MNSQIILSTLIGLLPLVMLIVLLVLIKKSGGILLRVKSFETIPYATLSLICFVGCIYLFFIRGEGYGYYAISTFLIGVYMISHSLISKKTIREKGIIILNPFPSLLKWVDIDSFGVYGRKIYFKKNKGFASIVGSNGDIEDIVKVISKNVTHKI</sequence>
<protein>
    <submittedName>
        <fullName evidence="2">Uncharacterized protein</fullName>
    </submittedName>
</protein>
<feature type="transmembrane region" description="Helical" evidence="1">
    <location>
        <begin position="38"/>
        <end position="60"/>
    </location>
</feature>
<dbReference type="AlphaFoldDB" id="A0A7C7D7G5"/>
<evidence type="ECO:0000313" key="2">
    <source>
        <dbReference type="EMBL" id="HHY25418.1"/>
    </source>
</evidence>
<evidence type="ECO:0000256" key="1">
    <source>
        <dbReference type="SAM" id="Phobius"/>
    </source>
</evidence>
<feature type="transmembrane region" description="Helical" evidence="1">
    <location>
        <begin position="6"/>
        <end position="26"/>
    </location>
</feature>
<dbReference type="Proteomes" id="UP000553059">
    <property type="component" value="Unassembled WGS sequence"/>
</dbReference>
<gene>
    <name evidence="2" type="ORF">GX523_01470</name>
</gene>
<comment type="caution">
    <text evidence="2">The sequence shown here is derived from an EMBL/GenBank/DDBJ whole genome shotgun (WGS) entry which is preliminary data.</text>
</comment>
<keyword evidence="1" id="KW-0472">Membrane</keyword>
<name>A0A7C7D7G5_9FIRM</name>
<feature type="transmembrane region" description="Helical" evidence="1">
    <location>
        <begin position="66"/>
        <end position="86"/>
    </location>
</feature>
<evidence type="ECO:0000313" key="3">
    <source>
        <dbReference type="Proteomes" id="UP000553059"/>
    </source>
</evidence>
<dbReference type="EMBL" id="DUTF01000032">
    <property type="protein sequence ID" value="HHY25418.1"/>
    <property type="molecule type" value="Genomic_DNA"/>
</dbReference>
<organism evidence="2 3">
    <name type="scientific">Desulfitobacterium dehalogenans</name>
    <dbReference type="NCBI Taxonomy" id="36854"/>
    <lineage>
        <taxon>Bacteria</taxon>
        <taxon>Bacillati</taxon>
        <taxon>Bacillota</taxon>
        <taxon>Clostridia</taxon>
        <taxon>Eubacteriales</taxon>
        <taxon>Desulfitobacteriaceae</taxon>
        <taxon>Desulfitobacterium</taxon>
    </lineage>
</organism>
<proteinExistence type="predicted"/>
<reference evidence="2 3" key="1">
    <citation type="journal article" date="2020" name="Biotechnol. Biofuels">
        <title>New insights from the biogas microbiome by comprehensive genome-resolved metagenomics of nearly 1600 species originating from multiple anaerobic digesters.</title>
        <authorList>
            <person name="Campanaro S."/>
            <person name="Treu L."/>
            <person name="Rodriguez-R L.M."/>
            <person name="Kovalovszki A."/>
            <person name="Ziels R.M."/>
            <person name="Maus I."/>
            <person name="Zhu X."/>
            <person name="Kougias P.G."/>
            <person name="Basile A."/>
            <person name="Luo G."/>
            <person name="Schluter A."/>
            <person name="Konstantinidis K.T."/>
            <person name="Angelidaki I."/>
        </authorList>
    </citation>
    <scope>NUCLEOTIDE SEQUENCE [LARGE SCALE GENOMIC DNA]</scope>
    <source>
        <strain evidence="2">AS05jafATM_4</strain>
    </source>
</reference>
<accession>A0A7C7D7G5</accession>
<keyword evidence="1" id="KW-1133">Transmembrane helix</keyword>